<accession>A0A5Q2QG65</accession>
<proteinExistence type="predicted"/>
<feature type="transmembrane region" description="Helical" evidence="5">
    <location>
        <begin position="165"/>
        <end position="186"/>
    </location>
</feature>
<dbReference type="InterPro" id="IPR044880">
    <property type="entry name" value="NCX_ion-bd_dom_sf"/>
</dbReference>
<dbReference type="Gene3D" id="1.20.1420.30">
    <property type="entry name" value="NCX, central ion-binding region"/>
    <property type="match status" value="1"/>
</dbReference>
<dbReference type="GO" id="GO:0005262">
    <property type="term" value="F:calcium channel activity"/>
    <property type="evidence" value="ECO:0007669"/>
    <property type="project" value="TreeGrafter"/>
</dbReference>
<dbReference type="Pfam" id="PF01699">
    <property type="entry name" value="Na_Ca_ex"/>
    <property type="match status" value="2"/>
</dbReference>
<evidence type="ECO:0000256" key="1">
    <source>
        <dbReference type="ARBA" id="ARBA00004141"/>
    </source>
</evidence>
<feature type="transmembrane region" description="Helical" evidence="5">
    <location>
        <begin position="289"/>
        <end position="307"/>
    </location>
</feature>
<keyword evidence="3 5" id="KW-1133">Transmembrane helix</keyword>
<feature type="transmembrane region" description="Helical" evidence="5">
    <location>
        <begin position="35"/>
        <end position="58"/>
    </location>
</feature>
<evidence type="ECO:0000256" key="5">
    <source>
        <dbReference type="SAM" id="Phobius"/>
    </source>
</evidence>
<feature type="transmembrane region" description="Helical" evidence="5">
    <location>
        <begin position="264"/>
        <end position="282"/>
    </location>
</feature>
<keyword evidence="4 5" id="KW-0472">Membrane</keyword>
<feature type="domain" description="Sodium/calcium exchanger membrane region" evidence="6">
    <location>
        <begin position="6"/>
        <end position="135"/>
    </location>
</feature>
<protein>
    <submittedName>
        <fullName evidence="7">Calcium/sodium antiporter</fullName>
    </submittedName>
</protein>
<feature type="domain" description="Sodium/calcium exchanger membrane region" evidence="6">
    <location>
        <begin position="164"/>
        <end position="307"/>
    </location>
</feature>
<dbReference type="PANTHER" id="PTHR10846:SF8">
    <property type="entry name" value="INNER MEMBRANE PROTEIN YRBG"/>
    <property type="match status" value="1"/>
</dbReference>
<dbReference type="Proteomes" id="UP000388235">
    <property type="component" value="Chromosome"/>
</dbReference>
<dbReference type="GO" id="GO:0008273">
    <property type="term" value="F:calcium, potassium:sodium antiporter activity"/>
    <property type="evidence" value="ECO:0007669"/>
    <property type="project" value="TreeGrafter"/>
</dbReference>
<dbReference type="PANTHER" id="PTHR10846">
    <property type="entry name" value="SODIUM/POTASSIUM/CALCIUM EXCHANGER"/>
    <property type="match status" value="1"/>
</dbReference>
<dbReference type="EMBL" id="CP045871">
    <property type="protein sequence ID" value="QGG80977.1"/>
    <property type="molecule type" value="Genomic_DNA"/>
</dbReference>
<dbReference type="InterPro" id="IPR004837">
    <property type="entry name" value="NaCa_Exmemb"/>
</dbReference>
<organism evidence="7 8">
    <name type="scientific">Litorivicinus lipolyticus</name>
    <dbReference type="NCBI Taxonomy" id="418701"/>
    <lineage>
        <taxon>Bacteria</taxon>
        <taxon>Pseudomonadati</taxon>
        <taxon>Pseudomonadota</taxon>
        <taxon>Gammaproteobacteria</taxon>
        <taxon>Oceanospirillales</taxon>
        <taxon>Litorivicinaceae</taxon>
        <taxon>Litorivicinus</taxon>
    </lineage>
</organism>
<evidence type="ECO:0000256" key="2">
    <source>
        <dbReference type="ARBA" id="ARBA00022692"/>
    </source>
</evidence>
<dbReference type="RefSeq" id="WP_153714480.1">
    <property type="nucleotide sequence ID" value="NZ_CP045871.1"/>
</dbReference>
<feature type="transmembrane region" description="Helical" evidence="5">
    <location>
        <begin position="229"/>
        <end position="252"/>
    </location>
</feature>
<evidence type="ECO:0000313" key="7">
    <source>
        <dbReference type="EMBL" id="QGG80977.1"/>
    </source>
</evidence>
<keyword evidence="8" id="KW-1185">Reference proteome</keyword>
<gene>
    <name evidence="7" type="ORF">GH975_10515</name>
</gene>
<dbReference type="GO" id="GO:0006874">
    <property type="term" value="P:intracellular calcium ion homeostasis"/>
    <property type="evidence" value="ECO:0007669"/>
    <property type="project" value="TreeGrafter"/>
</dbReference>
<keyword evidence="2 5" id="KW-0812">Transmembrane</keyword>
<evidence type="ECO:0000256" key="3">
    <source>
        <dbReference type="ARBA" id="ARBA00022989"/>
    </source>
</evidence>
<sequence length="310" mass="31543">MWLYTTAIVIGIVALTWSADRFVEGASGVALKFNISPLVIGMTIVAIGTSAPEVLVSVMAVTTGAPDLAVGNAVGSNIANIALALGISACIVTIPLARRVKTHALPALVAITILGTAIAWDGLLNWVDGVIILIAGGVATWLASAGHDAEEVPEGADKLSLGRSLLWLGLGLTTLLASARLLVWGASEMAIGFGVPEVVVGLTVVAIGTSLPEVAASVAGALKGQPQIAIGNVIGSNIFNIGGVFAVAGLLAEVRIAELTLQRDFMTMLGLTLLVLALAWIGRGQIGKLIGASLIAIYAGYLGLLTWTSL</sequence>
<comment type="subcellular location">
    <subcellularLocation>
        <location evidence="1">Membrane</location>
        <topology evidence="1">Multi-pass membrane protein</topology>
    </subcellularLocation>
</comment>
<dbReference type="GO" id="GO:0005886">
    <property type="term" value="C:plasma membrane"/>
    <property type="evidence" value="ECO:0007669"/>
    <property type="project" value="TreeGrafter"/>
</dbReference>
<reference evidence="7 8" key="1">
    <citation type="submission" date="2019-11" db="EMBL/GenBank/DDBJ databases">
        <authorList>
            <person name="Khan S.A."/>
            <person name="Jeon C.O."/>
            <person name="Chun B.H."/>
        </authorList>
    </citation>
    <scope>NUCLEOTIDE SEQUENCE [LARGE SCALE GENOMIC DNA]</scope>
    <source>
        <strain evidence="7 8">IMCC 1097</strain>
    </source>
</reference>
<dbReference type="KEGG" id="llp:GH975_10515"/>
<feature type="transmembrane region" description="Helical" evidence="5">
    <location>
        <begin position="78"/>
        <end position="97"/>
    </location>
</feature>
<dbReference type="InterPro" id="IPR004481">
    <property type="entry name" value="K/Na/Ca-exchanger"/>
</dbReference>
<evidence type="ECO:0000259" key="6">
    <source>
        <dbReference type="Pfam" id="PF01699"/>
    </source>
</evidence>
<dbReference type="NCBIfam" id="TIGR00367">
    <property type="entry name" value="calcium/sodium antiporter"/>
    <property type="match status" value="1"/>
</dbReference>
<dbReference type="AlphaFoldDB" id="A0A5Q2QG65"/>
<feature type="transmembrane region" description="Helical" evidence="5">
    <location>
        <begin position="104"/>
        <end position="120"/>
    </location>
</feature>
<name>A0A5Q2QG65_9GAMM</name>
<feature type="transmembrane region" description="Helical" evidence="5">
    <location>
        <begin position="198"/>
        <end position="222"/>
    </location>
</feature>
<evidence type="ECO:0000256" key="4">
    <source>
        <dbReference type="ARBA" id="ARBA00023136"/>
    </source>
</evidence>
<dbReference type="OrthoDB" id="9794225at2"/>
<evidence type="ECO:0000313" key="8">
    <source>
        <dbReference type="Proteomes" id="UP000388235"/>
    </source>
</evidence>
<feature type="transmembrane region" description="Helical" evidence="5">
    <location>
        <begin position="6"/>
        <end position="23"/>
    </location>
</feature>